<dbReference type="VEuPathDB" id="FungiDB:PADG_04512"/>
<evidence type="ECO:0000313" key="3">
    <source>
        <dbReference type="Proteomes" id="UP000001628"/>
    </source>
</evidence>
<feature type="region of interest" description="Disordered" evidence="1">
    <location>
        <begin position="39"/>
        <end position="70"/>
    </location>
</feature>
<proteinExistence type="predicted"/>
<evidence type="ECO:0000313" key="2">
    <source>
        <dbReference type="EMBL" id="EEH48433.2"/>
    </source>
</evidence>
<dbReference type="KEGG" id="pbn:PADG_04512"/>
<dbReference type="InParanoid" id="C1GBZ0"/>
<dbReference type="EMBL" id="KN275961">
    <property type="protein sequence ID" value="EEH48433.2"/>
    <property type="molecule type" value="Genomic_DNA"/>
</dbReference>
<dbReference type="HOGENOM" id="CLU_2015953_0_0_1"/>
<dbReference type="AlphaFoldDB" id="C1GBZ0"/>
<keyword evidence="3" id="KW-1185">Reference proteome</keyword>
<dbReference type="Proteomes" id="UP000001628">
    <property type="component" value="Unassembled WGS sequence"/>
</dbReference>
<sequence>MAIWRLSPRRVLLVAGYWEPPEGPADDSLSKVLGPTFQEPVKGQQPMAPGARSLNFGRNPKINKMQGTKRRSRNIFHRRDSSFGYEFHRSHPHNVSKIYIICRGDWDYFQLLRFQLSSVKSSP</sequence>
<dbReference type="RefSeq" id="XP_010760023.1">
    <property type="nucleotide sequence ID" value="XM_010761721.1"/>
</dbReference>
<reference evidence="2 3" key="1">
    <citation type="journal article" date="2011" name="PLoS Genet.">
        <title>Comparative genomic analysis of human fungal pathogens causing paracoccidioidomycosis.</title>
        <authorList>
            <person name="Desjardins C.A."/>
            <person name="Champion M.D."/>
            <person name="Holder J.W."/>
            <person name="Muszewska A."/>
            <person name="Goldberg J."/>
            <person name="Bailao A.M."/>
            <person name="Brigido M.M."/>
            <person name="Ferreira M.E."/>
            <person name="Garcia A.M."/>
            <person name="Grynberg M."/>
            <person name="Gujja S."/>
            <person name="Heiman D.I."/>
            <person name="Henn M.R."/>
            <person name="Kodira C.D."/>
            <person name="Leon-Narvaez H."/>
            <person name="Longo L.V."/>
            <person name="Ma L.J."/>
            <person name="Malavazi I."/>
            <person name="Matsuo A.L."/>
            <person name="Morais F.V."/>
            <person name="Pereira M."/>
            <person name="Rodriguez-Brito S."/>
            <person name="Sakthikumar S."/>
            <person name="Salem-Izacc S.M."/>
            <person name="Sykes S.M."/>
            <person name="Teixeira M.M."/>
            <person name="Vallejo M.C."/>
            <person name="Walter M.E."/>
            <person name="Yandava C."/>
            <person name="Young S."/>
            <person name="Zeng Q."/>
            <person name="Zucker J."/>
            <person name="Felipe M.S."/>
            <person name="Goldman G.H."/>
            <person name="Haas B.J."/>
            <person name="McEwen J.G."/>
            <person name="Nino-Vega G."/>
            <person name="Puccia R."/>
            <person name="San-Blas G."/>
            <person name="Soares C.M."/>
            <person name="Birren B.W."/>
            <person name="Cuomo C.A."/>
        </authorList>
    </citation>
    <scope>NUCLEOTIDE SEQUENCE [LARGE SCALE GENOMIC DNA]</scope>
    <source>
        <strain evidence="2 3">Pb18</strain>
    </source>
</reference>
<protein>
    <submittedName>
        <fullName evidence="2">Uncharacterized protein</fullName>
    </submittedName>
</protein>
<dbReference type="GeneID" id="22583619"/>
<evidence type="ECO:0000256" key="1">
    <source>
        <dbReference type="SAM" id="MobiDB-lite"/>
    </source>
</evidence>
<gene>
    <name evidence="2" type="ORF">PADG_04512</name>
</gene>
<name>C1GBZ0_PARBD</name>
<organism evidence="2 3">
    <name type="scientific">Paracoccidioides brasiliensis (strain Pb18)</name>
    <dbReference type="NCBI Taxonomy" id="502780"/>
    <lineage>
        <taxon>Eukaryota</taxon>
        <taxon>Fungi</taxon>
        <taxon>Dikarya</taxon>
        <taxon>Ascomycota</taxon>
        <taxon>Pezizomycotina</taxon>
        <taxon>Eurotiomycetes</taxon>
        <taxon>Eurotiomycetidae</taxon>
        <taxon>Onygenales</taxon>
        <taxon>Ajellomycetaceae</taxon>
        <taxon>Paracoccidioides</taxon>
    </lineage>
</organism>
<accession>C1GBZ0</accession>